<keyword evidence="12 19" id="KW-0547">Nucleotide-binding</keyword>
<dbReference type="EC" id="2.7.7.62" evidence="9"/>
<reference evidence="20" key="1">
    <citation type="submission" date="2016-04" db="EMBL/GenBank/DDBJ databases">
        <authorList>
            <person name="Evans L.H."/>
            <person name="Alamgir A."/>
            <person name="Owens N."/>
            <person name="Weber N.D."/>
            <person name="Virtaneva K."/>
            <person name="Barbian K."/>
            <person name="Babar A."/>
            <person name="Rosenke K."/>
        </authorList>
    </citation>
    <scope>NUCLEOTIDE SEQUENCE</scope>
    <source>
        <strain evidence="20">86</strain>
    </source>
</reference>
<evidence type="ECO:0000256" key="12">
    <source>
        <dbReference type="ARBA" id="ARBA00022741"/>
    </source>
</evidence>
<keyword evidence="14" id="KW-0067">ATP-binding</keyword>
<evidence type="ECO:0000256" key="5">
    <source>
        <dbReference type="ARBA" id="ARBA00004692"/>
    </source>
</evidence>
<comment type="function">
    <text evidence="4">Catalyzes ATP-dependent phosphorylation of adenosylcobinamide and addition of GMP to adenosylcobinamide phosphate.</text>
</comment>
<accession>A0A212JEX3</accession>
<feature type="binding site" evidence="19">
    <location>
        <begin position="31"/>
        <end position="33"/>
    </location>
    <ligand>
        <name>GTP</name>
        <dbReference type="ChEBI" id="CHEBI:37565"/>
    </ligand>
</feature>
<gene>
    <name evidence="20" type="primary">cobP</name>
    <name evidence="20" type="ORF">KL86DPRO_11307</name>
</gene>
<dbReference type="PANTHER" id="PTHR34848">
    <property type="match status" value="1"/>
</dbReference>
<dbReference type="GO" id="GO:0005525">
    <property type="term" value="F:GTP binding"/>
    <property type="evidence" value="ECO:0007669"/>
    <property type="project" value="UniProtKB-KW"/>
</dbReference>
<comment type="pathway">
    <text evidence="5">Cofactor biosynthesis; adenosylcobalamin biosynthesis; adenosylcobalamin from cob(II)yrinate a,c-diamide: step 6/7.</text>
</comment>
<feature type="active site" description="GMP-histidine intermediate" evidence="18">
    <location>
        <position position="48"/>
    </location>
</feature>
<comment type="pathway">
    <text evidence="6">Cofactor biosynthesis; adenosylcobalamin biosynthesis; adenosylcobalamin from cob(II)yrinate a,c-diamide: step 5/7.</text>
</comment>
<dbReference type="CDD" id="cd00544">
    <property type="entry name" value="CobU"/>
    <property type="match status" value="1"/>
</dbReference>
<keyword evidence="13" id="KW-0418">Kinase</keyword>
<comment type="catalytic activity">
    <reaction evidence="1">
        <text>adenosylcob(III)inamide + ATP = adenosylcob(III)inamide phosphate + ADP + H(+)</text>
        <dbReference type="Rhea" id="RHEA:15769"/>
        <dbReference type="ChEBI" id="CHEBI:2480"/>
        <dbReference type="ChEBI" id="CHEBI:15378"/>
        <dbReference type="ChEBI" id="CHEBI:30616"/>
        <dbReference type="ChEBI" id="CHEBI:58502"/>
        <dbReference type="ChEBI" id="CHEBI:456216"/>
        <dbReference type="EC" id="2.7.1.156"/>
    </reaction>
</comment>
<comment type="catalytic activity">
    <reaction evidence="2">
        <text>adenosylcob(III)inamide phosphate + GTP + H(+) = adenosylcob(III)inamide-GDP + diphosphate</text>
        <dbReference type="Rhea" id="RHEA:22712"/>
        <dbReference type="ChEBI" id="CHEBI:15378"/>
        <dbReference type="ChEBI" id="CHEBI:33019"/>
        <dbReference type="ChEBI" id="CHEBI:37565"/>
        <dbReference type="ChEBI" id="CHEBI:58502"/>
        <dbReference type="ChEBI" id="CHEBI:60487"/>
        <dbReference type="EC" id="2.7.7.62"/>
    </reaction>
</comment>
<evidence type="ECO:0000256" key="4">
    <source>
        <dbReference type="ARBA" id="ARBA00003889"/>
    </source>
</evidence>
<feature type="binding site" evidence="19">
    <location>
        <position position="86"/>
    </location>
    <ligand>
        <name>GTP</name>
        <dbReference type="ChEBI" id="CHEBI:37565"/>
    </ligand>
</feature>
<dbReference type="EMBL" id="FLUQ01000001">
    <property type="protein sequence ID" value="SBV97970.1"/>
    <property type="molecule type" value="Genomic_DNA"/>
</dbReference>
<feature type="binding site" evidence="19">
    <location>
        <begin position="6"/>
        <end position="13"/>
    </location>
    <ligand>
        <name>GTP</name>
        <dbReference type="ChEBI" id="CHEBI:37565"/>
    </ligand>
</feature>
<name>A0A212JEX3_9DELT</name>
<dbReference type="GO" id="GO:0008820">
    <property type="term" value="F:cobinamide phosphate guanylyltransferase activity"/>
    <property type="evidence" value="ECO:0007669"/>
    <property type="project" value="UniProtKB-EC"/>
</dbReference>
<evidence type="ECO:0000256" key="15">
    <source>
        <dbReference type="ARBA" id="ARBA00023134"/>
    </source>
</evidence>
<evidence type="ECO:0000256" key="16">
    <source>
        <dbReference type="ARBA" id="ARBA00029570"/>
    </source>
</evidence>
<evidence type="ECO:0000256" key="8">
    <source>
        <dbReference type="ARBA" id="ARBA00012016"/>
    </source>
</evidence>
<dbReference type="PANTHER" id="PTHR34848:SF1">
    <property type="entry name" value="BIFUNCTIONAL ADENOSYLCOBALAMIN BIOSYNTHESIS PROTEIN COBU"/>
    <property type="match status" value="1"/>
</dbReference>
<comment type="catalytic activity">
    <reaction evidence="3">
        <text>adenosylcob(III)inamide + GTP = adenosylcob(III)inamide phosphate + GDP + H(+)</text>
        <dbReference type="Rhea" id="RHEA:15765"/>
        <dbReference type="ChEBI" id="CHEBI:2480"/>
        <dbReference type="ChEBI" id="CHEBI:15378"/>
        <dbReference type="ChEBI" id="CHEBI:37565"/>
        <dbReference type="ChEBI" id="CHEBI:58189"/>
        <dbReference type="ChEBI" id="CHEBI:58502"/>
        <dbReference type="EC" id="2.7.1.156"/>
    </reaction>
</comment>
<comment type="similarity">
    <text evidence="7">Belongs to the CobU/CobP family.</text>
</comment>
<proteinExistence type="inferred from homology"/>
<evidence type="ECO:0000256" key="3">
    <source>
        <dbReference type="ARBA" id="ARBA00001522"/>
    </source>
</evidence>
<evidence type="ECO:0000256" key="11">
    <source>
        <dbReference type="ARBA" id="ARBA00022679"/>
    </source>
</evidence>
<evidence type="ECO:0000256" key="2">
    <source>
        <dbReference type="ARBA" id="ARBA00000711"/>
    </source>
</evidence>
<evidence type="ECO:0000256" key="17">
    <source>
        <dbReference type="ARBA" id="ARBA00030571"/>
    </source>
</evidence>
<sequence>MLVCTGGCRSGKSEFARQWAESRAALRVYMATAYDGGDEEMHRRIARHQASRGEGWATYEVASGPWETPERLAASASAMGDVLLFDCLTLWTSLCLEKGYDEAGTLALTTRLLTSLRECGKPVVLVTNEVGMGLVPENALGRQFRDMAGLVNQRAALVADTMVFMVSGLPLYVKGNPDN</sequence>
<evidence type="ECO:0000256" key="10">
    <source>
        <dbReference type="ARBA" id="ARBA00022573"/>
    </source>
</evidence>
<dbReference type="EC" id="2.7.1.156" evidence="8"/>
<evidence type="ECO:0000256" key="19">
    <source>
        <dbReference type="PIRSR" id="PIRSR006135-2"/>
    </source>
</evidence>
<dbReference type="GO" id="GO:0043752">
    <property type="term" value="F:adenosylcobinamide kinase activity"/>
    <property type="evidence" value="ECO:0007669"/>
    <property type="project" value="UniProtKB-EC"/>
</dbReference>
<evidence type="ECO:0000256" key="6">
    <source>
        <dbReference type="ARBA" id="ARBA00005159"/>
    </source>
</evidence>
<keyword evidence="10" id="KW-0169">Cobalamin biosynthesis</keyword>
<protein>
    <recommendedName>
        <fullName evidence="16">Adenosylcobinamide kinase</fullName>
        <ecNumber evidence="8">2.7.1.156</ecNumber>
        <ecNumber evidence="9">2.7.7.62</ecNumber>
    </recommendedName>
    <alternativeName>
        <fullName evidence="17">Adenosylcobinamide-phosphate guanylyltransferase</fullName>
    </alternativeName>
</protein>
<evidence type="ECO:0000313" key="20">
    <source>
        <dbReference type="EMBL" id="SBV97970.1"/>
    </source>
</evidence>
<dbReference type="GO" id="GO:0009236">
    <property type="term" value="P:cobalamin biosynthetic process"/>
    <property type="evidence" value="ECO:0007669"/>
    <property type="project" value="UniProtKB-UniPathway"/>
</dbReference>
<evidence type="ECO:0000256" key="9">
    <source>
        <dbReference type="ARBA" id="ARBA00012523"/>
    </source>
</evidence>
<evidence type="ECO:0000256" key="7">
    <source>
        <dbReference type="ARBA" id="ARBA00007490"/>
    </source>
</evidence>
<dbReference type="PIRSF" id="PIRSF006135">
    <property type="entry name" value="CobU"/>
    <property type="match status" value="1"/>
</dbReference>
<feature type="binding site" evidence="19">
    <location>
        <position position="60"/>
    </location>
    <ligand>
        <name>GTP</name>
        <dbReference type="ChEBI" id="CHEBI:37565"/>
    </ligand>
</feature>
<dbReference type="InterPro" id="IPR003203">
    <property type="entry name" value="CobU/CobP"/>
</dbReference>
<keyword evidence="11 20" id="KW-0808">Transferase</keyword>
<dbReference type="GO" id="GO:0005524">
    <property type="term" value="F:ATP binding"/>
    <property type="evidence" value="ECO:0007669"/>
    <property type="project" value="UniProtKB-KW"/>
</dbReference>
<evidence type="ECO:0000256" key="18">
    <source>
        <dbReference type="PIRSR" id="PIRSR006135-1"/>
    </source>
</evidence>
<organism evidence="20">
    <name type="scientific">uncultured delta proteobacterium</name>
    <dbReference type="NCBI Taxonomy" id="34034"/>
    <lineage>
        <taxon>Bacteria</taxon>
        <taxon>Deltaproteobacteria</taxon>
        <taxon>environmental samples</taxon>
    </lineage>
</organism>
<evidence type="ECO:0000256" key="14">
    <source>
        <dbReference type="ARBA" id="ARBA00022840"/>
    </source>
</evidence>
<dbReference type="UniPathway" id="UPA00148">
    <property type="reaction ID" value="UER00236"/>
</dbReference>
<dbReference type="Pfam" id="PF02283">
    <property type="entry name" value="CobU"/>
    <property type="match status" value="1"/>
</dbReference>
<dbReference type="AlphaFoldDB" id="A0A212JEX3"/>
<dbReference type="Gene3D" id="3.40.50.300">
    <property type="entry name" value="P-loop containing nucleotide triphosphate hydrolases"/>
    <property type="match status" value="1"/>
</dbReference>
<keyword evidence="20" id="KW-0548">Nucleotidyltransferase</keyword>
<dbReference type="InterPro" id="IPR027417">
    <property type="entry name" value="P-loop_NTPase"/>
</dbReference>
<dbReference type="SUPFAM" id="SSF52540">
    <property type="entry name" value="P-loop containing nucleoside triphosphate hydrolases"/>
    <property type="match status" value="1"/>
</dbReference>
<evidence type="ECO:0000256" key="13">
    <source>
        <dbReference type="ARBA" id="ARBA00022777"/>
    </source>
</evidence>
<keyword evidence="15 19" id="KW-0342">GTP-binding</keyword>
<evidence type="ECO:0000256" key="1">
    <source>
        <dbReference type="ARBA" id="ARBA00000312"/>
    </source>
</evidence>